<dbReference type="Proteomes" id="UP001178507">
    <property type="component" value="Unassembled WGS sequence"/>
</dbReference>
<comment type="caution">
    <text evidence="9">The sequence shown here is derived from an EMBL/GenBank/DDBJ whole genome shotgun (WGS) entry which is preliminary data.</text>
</comment>
<dbReference type="AlphaFoldDB" id="A0AA36I491"/>
<dbReference type="GO" id="GO:0003724">
    <property type="term" value="F:RNA helicase activity"/>
    <property type="evidence" value="ECO:0007669"/>
    <property type="project" value="UniProtKB-EC"/>
</dbReference>
<dbReference type="GO" id="GO:0003725">
    <property type="term" value="F:double-stranded RNA binding"/>
    <property type="evidence" value="ECO:0007669"/>
    <property type="project" value="TreeGrafter"/>
</dbReference>
<dbReference type="GO" id="GO:0016787">
    <property type="term" value="F:hydrolase activity"/>
    <property type="evidence" value="ECO:0007669"/>
    <property type="project" value="UniProtKB-KW"/>
</dbReference>
<dbReference type="Pfam" id="PF04408">
    <property type="entry name" value="WHD_HA2"/>
    <property type="match status" value="1"/>
</dbReference>
<sequence length="672" mass="75018">MSEPSAKRSRKDPQLPIFAFRKEIVNAVQQHRVVVLVGETGSGKTTQVPRFLYEANLAQRCIAVTQPRRIAAISVANRVASEMHCEVGGLVGYHVRFLNKTSHQTRIKYMTDGMLVRESAGTGRSGIRGASIIILDEAHERSVHTDVLLGLLKLALEADDPPRLRVVVMSATIQAAPFVNFFGGSDKVKLINVPGRLHDVKVFYTPVPEPDFLEAALLTVLQLHVTRPPGDVLVFLPGQEDIDSLQRLLEEKQETLVKERQEHPSKSVVEDLSQGVTGQWPSFGTVQNLLVRPIYAALPFDQQELVFAETPPGCRKIVLATNIAETSITIPGIRYVIDTGLMKLKMCHPETGIEMLRTVETSQASALQRAGRAGREAAGEVFRLYVESEYQKMPAQTPAEILRCEMASIYIDLKALGIPKVSTFPLVDKPPRELLEKAAHFLSRIGALDAKDELTDLGKKLARMPIHPLYAYCLHVSFEFECTAEILSIVAMLSADAQIFTASRKQREKGQSLPYHQEEGDHLCLLSAFSQWKKQPNPKAFAAQNSLNHSALEKTVTIRNQLKEVLKEAWGADQISSCGGPKNWATVRRCLLKGLFTQTARRDDVNQNSYRTFLSRQEAKLHPSSVLHRRTPQPPCVIYSDLVITSKSYLRIVTEVDPAWLPELCPRYFRSQ</sequence>
<dbReference type="Pfam" id="PF07717">
    <property type="entry name" value="OB_NTP_bind"/>
    <property type="match status" value="1"/>
</dbReference>
<dbReference type="InterPro" id="IPR001650">
    <property type="entry name" value="Helicase_C-like"/>
</dbReference>
<evidence type="ECO:0000256" key="1">
    <source>
        <dbReference type="ARBA" id="ARBA00012552"/>
    </source>
</evidence>
<keyword evidence="4" id="KW-0347">Helicase</keyword>
<evidence type="ECO:0000256" key="4">
    <source>
        <dbReference type="ARBA" id="ARBA00022806"/>
    </source>
</evidence>
<dbReference type="InterPro" id="IPR014001">
    <property type="entry name" value="Helicase_ATP-bd"/>
</dbReference>
<dbReference type="GO" id="GO:0005524">
    <property type="term" value="F:ATP binding"/>
    <property type="evidence" value="ECO:0007669"/>
    <property type="project" value="UniProtKB-KW"/>
</dbReference>
<dbReference type="GO" id="GO:0005730">
    <property type="term" value="C:nucleolus"/>
    <property type="evidence" value="ECO:0007669"/>
    <property type="project" value="UniProtKB-ARBA"/>
</dbReference>
<evidence type="ECO:0000313" key="10">
    <source>
        <dbReference type="Proteomes" id="UP001178507"/>
    </source>
</evidence>
<accession>A0AA36I491</accession>
<dbReference type="Gene3D" id="1.20.120.1080">
    <property type="match status" value="1"/>
</dbReference>
<dbReference type="SMART" id="SM00847">
    <property type="entry name" value="HA2"/>
    <property type="match status" value="1"/>
</dbReference>
<dbReference type="PROSITE" id="PS00690">
    <property type="entry name" value="DEAH_ATP_HELICASE"/>
    <property type="match status" value="1"/>
</dbReference>
<dbReference type="SMART" id="SM00487">
    <property type="entry name" value="DEXDc"/>
    <property type="match status" value="1"/>
</dbReference>
<comment type="catalytic activity">
    <reaction evidence="6">
        <text>ATP + H2O = ADP + phosphate + H(+)</text>
        <dbReference type="Rhea" id="RHEA:13065"/>
        <dbReference type="ChEBI" id="CHEBI:15377"/>
        <dbReference type="ChEBI" id="CHEBI:15378"/>
        <dbReference type="ChEBI" id="CHEBI:30616"/>
        <dbReference type="ChEBI" id="CHEBI:43474"/>
        <dbReference type="ChEBI" id="CHEBI:456216"/>
        <dbReference type="EC" id="3.6.4.13"/>
    </reaction>
</comment>
<dbReference type="InterPro" id="IPR007502">
    <property type="entry name" value="Helicase-assoc_dom"/>
</dbReference>
<dbReference type="PROSITE" id="PS51194">
    <property type="entry name" value="HELICASE_CTER"/>
    <property type="match status" value="1"/>
</dbReference>
<dbReference type="SMART" id="SM00382">
    <property type="entry name" value="AAA"/>
    <property type="match status" value="1"/>
</dbReference>
<dbReference type="PANTHER" id="PTHR18934:SF118">
    <property type="entry name" value="ATP-DEPENDENT RNA HELICASE DHX33"/>
    <property type="match status" value="1"/>
</dbReference>
<gene>
    <name evidence="9" type="ORF">EVOR1521_LOCUS8026</name>
</gene>
<dbReference type="SMART" id="SM00490">
    <property type="entry name" value="HELICc"/>
    <property type="match status" value="1"/>
</dbReference>
<dbReference type="EMBL" id="CAUJNA010000668">
    <property type="protein sequence ID" value="CAJ1379943.1"/>
    <property type="molecule type" value="Genomic_DNA"/>
</dbReference>
<evidence type="ECO:0000259" key="7">
    <source>
        <dbReference type="PROSITE" id="PS51192"/>
    </source>
</evidence>
<dbReference type="Pfam" id="PF00271">
    <property type="entry name" value="Helicase_C"/>
    <property type="match status" value="1"/>
</dbReference>
<organism evidence="9 10">
    <name type="scientific">Effrenium voratum</name>
    <dbReference type="NCBI Taxonomy" id="2562239"/>
    <lineage>
        <taxon>Eukaryota</taxon>
        <taxon>Sar</taxon>
        <taxon>Alveolata</taxon>
        <taxon>Dinophyceae</taxon>
        <taxon>Suessiales</taxon>
        <taxon>Symbiodiniaceae</taxon>
        <taxon>Effrenium</taxon>
    </lineage>
</organism>
<feature type="domain" description="Helicase C-terminal" evidence="8">
    <location>
        <begin position="219"/>
        <end position="417"/>
    </location>
</feature>
<dbReference type="Pfam" id="PF00270">
    <property type="entry name" value="DEAD"/>
    <property type="match status" value="1"/>
</dbReference>
<dbReference type="EC" id="3.6.4.13" evidence="1"/>
<reference evidence="9" key="1">
    <citation type="submission" date="2023-08" db="EMBL/GenBank/DDBJ databases">
        <authorList>
            <person name="Chen Y."/>
            <person name="Shah S."/>
            <person name="Dougan E. K."/>
            <person name="Thang M."/>
            <person name="Chan C."/>
        </authorList>
    </citation>
    <scope>NUCLEOTIDE SEQUENCE</scope>
</reference>
<dbReference type="GO" id="GO:0045943">
    <property type="term" value="P:positive regulation of transcription by RNA polymerase I"/>
    <property type="evidence" value="ECO:0007669"/>
    <property type="project" value="TreeGrafter"/>
</dbReference>
<proteinExistence type="predicted"/>
<dbReference type="InterPro" id="IPR027417">
    <property type="entry name" value="P-loop_NTPase"/>
</dbReference>
<dbReference type="InterPro" id="IPR011545">
    <property type="entry name" value="DEAD/DEAH_box_helicase_dom"/>
</dbReference>
<name>A0AA36I491_9DINO</name>
<dbReference type="Pfam" id="PF21010">
    <property type="entry name" value="HA2_C"/>
    <property type="match status" value="1"/>
</dbReference>
<dbReference type="SUPFAM" id="SSF52540">
    <property type="entry name" value="P-loop containing nucleoside triphosphate hydrolases"/>
    <property type="match status" value="1"/>
</dbReference>
<evidence type="ECO:0000256" key="5">
    <source>
        <dbReference type="ARBA" id="ARBA00022840"/>
    </source>
</evidence>
<keyword evidence="3" id="KW-0378">Hydrolase</keyword>
<protein>
    <recommendedName>
        <fullName evidence="1">RNA helicase</fullName>
        <ecNumber evidence="1">3.6.4.13</ecNumber>
    </recommendedName>
</protein>
<feature type="domain" description="Helicase ATP-binding" evidence="7">
    <location>
        <begin position="25"/>
        <end position="191"/>
    </location>
</feature>
<evidence type="ECO:0000256" key="3">
    <source>
        <dbReference type="ARBA" id="ARBA00022801"/>
    </source>
</evidence>
<dbReference type="CDD" id="cd18791">
    <property type="entry name" value="SF2_C_RHA"/>
    <property type="match status" value="1"/>
</dbReference>
<evidence type="ECO:0000256" key="2">
    <source>
        <dbReference type="ARBA" id="ARBA00022741"/>
    </source>
</evidence>
<evidence type="ECO:0000259" key="8">
    <source>
        <dbReference type="PROSITE" id="PS51194"/>
    </source>
</evidence>
<dbReference type="InterPro" id="IPR002464">
    <property type="entry name" value="DNA/RNA_helicase_DEAH_CS"/>
</dbReference>
<dbReference type="FunFam" id="3.40.50.300:FF:000145">
    <property type="entry name" value="probable ATP-dependent RNA helicase DHX40"/>
    <property type="match status" value="1"/>
</dbReference>
<dbReference type="PANTHER" id="PTHR18934">
    <property type="entry name" value="ATP-DEPENDENT RNA HELICASE"/>
    <property type="match status" value="1"/>
</dbReference>
<evidence type="ECO:0000256" key="6">
    <source>
        <dbReference type="ARBA" id="ARBA00047984"/>
    </source>
</evidence>
<dbReference type="Gene3D" id="3.40.50.300">
    <property type="entry name" value="P-loop containing nucleotide triphosphate hydrolases"/>
    <property type="match status" value="2"/>
</dbReference>
<dbReference type="InterPro" id="IPR011709">
    <property type="entry name" value="DEAD-box_helicase_OB_fold"/>
</dbReference>
<keyword evidence="2" id="KW-0547">Nucleotide-binding</keyword>
<dbReference type="InterPro" id="IPR048333">
    <property type="entry name" value="HA2_WH"/>
</dbReference>
<dbReference type="PROSITE" id="PS51192">
    <property type="entry name" value="HELICASE_ATP_BIND_1"/>
    <property type="match status" value="1"/>
</dbReference>
<evidence type="ECO:0000313" key="9">
    <source>
        <dbReference type="EMBL" id="CAJ1379943.1"/>
    </source>
</evidence>
<dbReference type="InterPro" id="IPR003593">
    <property type="entry name" value="AAA+_ATPase"/>
</dbReference>
<keyword evidence="10" id="KW-1185">Reference proteome</keyword>
<keyword evidence="5" id="KW-0067">ATP-binding</keyword>